<keyword evidence="8" id="KW-1133">Transmembrane helix</keyword>
<reference evidence="9 10" key="1">
    <citation type="submission" date="2019-11" db="EMBL/GenBank/DDBJ databases">
        <authorList>
            <person name="Jiao W.-B."/>
            <person name="Schneeberger K."/>
        </authorList>
    </citation>
    <scope>NUCLEOTIDE SEQUENCE [LARGE SCALE GENOMIC DNA]</scope>
    <source>
        <strain evidence="10">cv. An-1</strain>
    </source>
</reference>
<dbReference type="GO" id="GO:0031640">
    <property type="term" value="P:killing of cells of another organism"/>
    <property type="evidence" value="ECO:0007669"/>
    <property type="project" value="UniProtKB-KW"/>
</dbReference>
<gene>
    <name evidence="9" type="ORF">AN1_LOCUS18061</name>
</gene>
<dbReference type="InterPro" id="IPR022618">
    <property type="entry name" value="Defensin-like_20-28"/>
</dbReference>
<keyword evidence="8" id="KW-0472">Membrane</keyword>
<evidence type="ECO:0000313" key="9">
    <source>
        <dbReference type="EMBL" id="VYS62635.1"/>
    </source>
</evidence>
<evidence type="ECO:0000256" key="6">
    <source>
        <dbReference type="ARBA" id="ARBA00022729"/>
    </source>
</evidence>
<evidence type="ECO:0000313" key="10">
    <source>
        <dbReference type="Proteomes" id="UP000426265"/>
    </source>
</evidence>
<dbReference type="Proteomes" id="UP000426265">
    <property type="component" value="Unassembled WGS sequence"/>
</dbReference>
<keyword evidence="6" id="KW-0732">Signal</keyword>
<dbReference type="AlphaFoldDB" id="A0A654FP75"/>
<keyword evidence="7" id="KW-0611">Plant defense</keyword>
<evidence type="ECO:0000256" key="5">
    <source>
        <dbReference type="ARBA" id="ARBA00022577"/>
    </source>
</evidence>
<keyword evidence="5" id="KW-0295">Fungicide</keyword>
<dbReference type="GO" id="GO:0050832">
    <property type="term" value="P:defense response to fungus"/>
    <property type="evidence" value="ECO:0007669"/>
    <property type="project" value="UniProtKB-KW"/>
</dbReference>
<evidence type="ECO:0000256" key="7">
    <source>
        <dbReference type="ARBA" id="ARBA00022821"/>
    </source>
</evidence>
<evidence type="ECO:0000256" key="8">
    <source>
        <dbReference type="SAM" id="Phobius"/>
    </source>
</evidence>
<dbReference type="EMBL" id="CACRSJ010000109">
    <property type="protein sequence ID" value="VYS62635.1"/>
    <property type="molecule type" value="Genomic_DNA"/>
</dbReference>
<evidence type="ECO:0000256" key="2">
    <source>
        <dbReference type="ARBA" id="ARBA00006722"/>
    </source>
</evidence>
<protein>
    <submittedName>
        <fullName evidence="9">Uncharacterized protein</fullName>
    </submittedName>
</protein>
<dbReference type="GO" id="GO:0005576">
    <property type="term" value="C:extracellular region"/>
    <property type="evidence" value="ECO:0007669"/>
    <property type="project" value="UniProtKB-SubCell"/>
</dbReference>
<organism evidence="9 10">
    <name type="scientific">Arabidopsis thaliana</name>
    <name type="common">Mouse-ear cress</name>
    <dbReference type="NCBI Taxonomy" id="3702"/>
    <lineage>
        <taxon>Eukaryota</taxon>
        <taxon>Viridiplantae</taxon>
        <taxon>Streptophyta</taxon>
        <taxon>Embryophyta</taxon>
        <taxon>Tracheophyta</taxon>
        <taxon>Spermatophyta</taxon>
        <taxon>Magnoliopsida</taxon>
        <taxon>eudicotyledons</taxon>
        <taxon>Gunneridae</taxon>
        <taxon>Pentapetalae</taxon>
        <taxon>rosids</taxon>
        <taxon>malvids</taxon>
        <taxon>Brassicales</taxon>
        <taxon>Brassicaceae</taxon>
        <taxon>Camelineae</taxon>
        <taxon>Arabidopsis</taxon>
    </lineage>
</organism>
<keyword evidence="8" id="KW-0812">Transmembrane</keyword>
<keyword evidence="3" id="KW-0964">Secreted</keyword>
<accession>A0A654FP75</accession>
<comment type="similarity">
    <text evidence="2">Belongs to the DEFL family.</text>
</comment>
<evidence type="ECO:0000256" key="1">
    <source>
        <dbReference type="ARBA" id="ARBA00004613"/>
    </source>
</evidence>
<comment type="subcellular location">
    <subcellularLocation>
        <location evidence="1">Secreted</location>
    </subcellularLocation>
</comment>
<evidence type="ECO:0000256" key="4">
    <source>
        <dbReference type="ARBA" id="ARBA00022529"/>
    </source>
</evidence>
<proteinExistence type="inferred from homology"/>
<name>A0A654FP75_ARATH</name>
<keyword evidence="4" id="KW-0929">Antimicrobial</keyword>
<sequence length="103" mass="11625">MLRANVVVSLVIFAALMQCVAVWVLGSEKMNGKENITPWIYSMKQPVSCNREHSEIGICLSGIDDDIQNDGKCWKFCLMVAKAEVIMQTNNHPRNYTSLKYNA</sequence>
<feature type="transmembrane region" description="Helical" evidence="8">
    <location>
        <begin position="6"/>
        <end position="26"/>
    </location>
</feature>
<dbReference type="ExpressionAtlas" id="A0A654FP75">
    <property type="expression patterns" value="baseline and differential"/>
</dbReference>
<evidence type="ECO:0000256" key="3">
    <source>
        <dbReference type="ARBA" id="ARBA00022525"/>
    </source>
</evidence>
<dbReference type="PANTHER" id="PTHR34453:SF3">
    <property type="entry name" value="DEFENSIN-LIKE (DEFL) FAMILY PROTEIN-RELATED"/>
    <property type="match status" value="1"/>
</dbReference>
<dbReference type="PANTHER" id="PTHR34453">
    <property type="entry name" value="DEFENSIN-LIKE (DEFL) FAMILY PROTEIN-RELATED"/>
    <property type="match status" value="1"/>
</dbReference>